<dbReference type="InterPro" id="IPR003339">
    <property type="entry name" value="ABC/ECF_trnsptr_transmembrane"/>
</dbReference>
<evidence type="ECO:0000256" key="4">
    <source>
        <dbReference type="ARBA" id="ARBA00023136"/>
    </source>
</evidence>
<evidence type="ECO:0000256" key="1">
    <source>
        <dbReference type="ARBA" id="ARBA00004141"/>
    </source>
</evidence>
<comment type="subcellular location">
    <subcellularLocation>
        <location evidence="1">Membrane</location>
        <topology evidence="1">Multi-pass membrane protein</topology>
    </subcellularLocation>
</comment>
<keyword evidence="2 5" id="KW-0812">Transmembrane</keyword>
<evidence type="ECO:0000313" key="7">
    <source>
        <dbReference type="Proteomes" id="UP000602076"/>
    </source>
</evidence>
<dbReference type="RefSeq" id="WP_190996946.1">
    <property type="nucleotide sequence ID" value="NZ_JACXSI010000006.1"/>
</dbReference>
<accession>A0A927CVA2</accession>
<evidence type="ECO:0000313" key="6">
    <source>
        <dbReference type="EMBL" id="MBD3107397.1"/>
    </source>
</evidence>
<reference evidence="6" key="1">
    <citation type="submission" date="2020-09" db="EMBL/GenBank/DDBJ databases">
        <title>Bacillus faecalis sp. nov., a moderately halophilic bacterium isolated from cow faeces.</title>
        <authorList>
            <person name="Jiang L."/>
            <person name="Lee J."/>
        </authorList>
    </citation>
    <scope>NUCLEOTIDE SEQUENCE</scope>
    <source>
        <strain evidence="6">AGMB 02131</strain>
    </source>
</reference>
<organism evidence="6 7">
    <name type="scientific">Peribacillus faecalis</name>
    <dbReference type="NCBI Taxonomy" id="2772559"/>
    <lineage>
        <taxon>Bacteria</taxon>
        <taxon>Bacillati</taxon>
        <taxon>Bacillota</taxon>
        <taxon>Bacilli</taxon>
        <taxon>Bacillales</taxon>
        <taxon>Bacillaceae</taxon>
        <taxon>Peribacillus</taxon>
    </lineage>
</organism>
<dbReference type="GO" id="GO:0005886">
    <property type="term" value="C:plasma membrane"/>
    <property type="evidence" value="ECO:0007669"/>
    <property type="project" value="UniProtKB-ARBA"/>
</dbReference>
<comment type="caution">
    <text evidence="6">The sequence shown here is derived from an EMBL/GenBank/DDBJ whole genome shotgun (WGS) entry which is preliminary data.</text>
</comment>
<keyword evidence="3 5" id="KW-1133">Transmembrane helix</keyword>
<feature type="transmembrane region" description="Helical" evidence="5">
    <location>
        <begin position="58"/>
        <end position="83"/>
    </location>
</feature>
<keyword evidence="7" id="KW-1185">Reference proteome</keyword>
<proteinExistence type="predicted"/>
<feature type="transmembrane region" description="Helical" evidence="5">
    <location>
        <begin position="260"/>
        <end position="278"/>
    </location>
</feature>
<dbReference type="Proteomes" id="UP000602076">
    <property type="component" value="Unassembled WGS sequence"/>
</dbReference>
<keyword evidence="4 5" id="KW-0472">Membrane</keyword>
<dbReference type="AlphaFoldDB" id="A0A927CVA2"/>
<evidence type="ECO:0000256" key="5">
    <source>
        <dbReference type="SAM" id="Phobius"/>
    </source>
</evidence>
<feature type="transmembrane region" description="Helical" evidence="5">
    <location>
        <begin position="123"/>
        <end position="145"/>
    </location>
</feature>
<dbReference type="EMBL" id="JACXSI010000006">
    <property type="protein sequence ID" value="MBD3107397.1"/>
    <property type="molecule type" value="Genomic_DNA"/>
</dbReference>
<gene>
    <name evidence="6" type="ORF">IEO70_03385</name>
</gene>
<dbReference type="CDD" id="cd16914">
    <property type="entry name" value="EcfT"/>
    <property type="match status" value="1"/>
</dbReference>
<dbReference type="Pfam" id="PF02361">
    <property type="entry name" value="CbiQ"/>
    <property type="match status" value="1"/>
</dbReference>
<evidence type="ECO:0000256" key="2">
    <source>
        <dbReference type="ARBA" id="ARBA00022692"/>
    </source>
</evidence>
<feature type="transmembrane region" description="Helical" evidence="5">
    <location>
        <begin position="89"/>
        <end position="111"/>
    </location>
</feature>
<name>A0A927CVA2_9BACI</name>
<feature type="transmembrane region" description="Helical" evidence="5">
    <location>
        <begin position="223"/>
        <end position="240"/>
    </location>
</feature>
<feature type="transmembrane region" description="Helical" evidence="5">
    <location>
        <begin position="13"/>
        <end position="46"/>
    </location>
</feature>
<sequence length="291" mass="33948">MKNFSSFHPTVLFLYYAVVMFVTLMTANPIVVGFSFLGSILLFSILNRFKVVVKELGFYSLLFLLIALINPLFIHNGITVLFFMNDNAITLEAIIYGIYIGVLVVTILFWCKSYSEIVSADKFLYLFGRIIPTFSLYFSMTMRFIPMFKSQFKKVNQAQKTLGFYTSDSMTDRLFGSIRVLKSTFLWALEHLIHQSESMKARGYGLKERTNFSIFTFRKKDEAMLIIIVIIFLLSLWSFPSFHYFYYPKIASLEWSITTAFQYAVISILMVIPSIIEIKENIKWKYLRSKM</sequence>
<evidence type="ECO:0000256" key="3">
    <source>
        <dbReference type="ARBA" id="ARBA00022989"/>
    </source>
</evidence>
<protein>
    <submittedName>
        <fullName evidence="6">Energy-coupling factor transporter transmembrane protein EcfT</fullName>
    </submittedName>
</protein>